<dbReference type="FunFam" id="3.90.105.20:FF:000001">
    <property type="entry name" value="60S acidic ribosomal protein P0"/>
    <property type="match status" value="1"/>
</dbReference>
<feature type="domain" description="Large ribosomal subunit protein uL10-like insertion" evidence="6">
    <location>
        <begin position="111"/>
        <end position="180"/>
    </location>
</feature>
<dbReference type="InterPro" id="IPR050323">
    <property type="entry name" value="Ribosomal_protein_uL10"/>
</dbReference>
<dbReference type="InterPro" id="IPR043164">
    <property type="entry name" value="Ribosomal_uL10-like_insert_sf"/>
</dbReference>
<dbReference type="AlphaFoldDB" id="A0A7S1KLX1"/>
<dbReference type="PIRSF" id="PIRSF039087">
    <property type="entry name" value="L10E"/>
    <property type="match status" value="1"/>
</dbReference>
<dbReference type="InterPro" id="IPR040637">
    <property type="entry name" value="Ribosomal_uL10-like_insert"/>
</dbReference>
<evidence type="ECO:0000313" key="7">
    <source>
        <dbReference type="EMBL" id="CAD9078080.1"/>
    </source>
</evidence>
<feature type="compositionally biased region" description="Low complexity" evidence="5">
    <location>
        <begin position="287"/>
        <end position="301"/>
    </location>
</feature>
<proteinExistence type="inferred from homology"/>
<evidence type="ECO:0000256" key="4">
    <source>
        <dbReference type="PIRNR" id="PIRNR039087"/>
    </source>
</evidence>
<evidence type="ECO:0000256" key="2">
    <source>
        <dbReference type="ARBA" id="ARBA00022980"/>
    </source>
</evidence>
<comment type="function">
    <text evidence="4">Ribosomal protein P0 is the functional equivalent of E.coli protein L10.</text>
</comment>
<keyword evidence="3 4" id="KW-0687">Ribonucleoprotein</keyword>
<evidence type="ECO:0000259" key="6">
    <source>
        <dbReference type="Pfam" id="PF17777"/>
    </source>
</evidence>
<accession>A0A7S1KLX1</accession>
<dbReference type="PANTHER" id="PTHR45699:SF3">
    <property type="entry name" value="LARGE RIBOSOMAL SUBUNIT PROTEIN UL10"/>
    <property type="match status" value="1"/>
</dbReference>
<dbReference type="Gene3D" id="3.90.105.20">
    <property type="match status" value="1"/>
</dbReference>
<evidence type="ECO:0000256" key="5">
    <source>
        <dbReference type="SAM" id="MobiDB-lite"/>
    </source>
</evidence>
<dbReference type="GO" id="GO:0022625">
    <property type="term" value="C:cytosolic large ribosomal subunit"/>
    <property type="evidence" value="ECO:0007669"/>
    <property type="project" value="TreeGrafter"/>
</dbReference>
<comment type="similarity">
    <text evidence="1 4">Belongs to the universal ribosomal protein uL10 family.</text>
</comment>
<dbReference type="PANTHER" id="PTHR45699">
    <property type="entry name" value="60S ACIDIC RIBOSOMAL PROTEIN P0"/>
    <property type="match status" value="1"/>
</dbReference>
<dbReference type="GO" id="GO:0000027">
    <property type="term" value="P:ribosomal large subunit assembly"/>
    <property type="evidence" value="ECO:0007669"/>
    <property type="project" value="TreeGrafter"/>
</dbReference>
<protein>
    <recommendedName>
        <fullName evidence="4">60S acidic ribosomal protein P0</fullName>
    </recommendedName>
</protein>
<dbReference type="InterPro" id="IPR001790">
    <property type="entry name" value="Ribosomal_uL10"/>
</dbReference>
<dbReference type="Pfam" id="PF00466">
    <property type="entry name" value="Ribosomal_L10"/>
    <property type="match status" value="1"/>
</dbReference>
<dbReference type="Pfam" id="PF17777">
    <property type="entry name" value="RL10P_insert"/>
    <property type="match status" value="1"/>
</dbReference>
<dbReference type="Pfam" id="PF00428">
    <property type="entry name" value="Ribosomal_60s"/>
    <property type="match status" value="1"/>
</dbReference>
<name>A0A7S1KLX1_9EUKA</name>
<dbReference type="GO" id="GO:0070180">
    <property type="term" value="F:large ribosomal subunit rRNA binding"/>
    <property type="evidence" value="ECO:0007669"/>
    <property type="project" value="TreeGrafter"/>
</dbReference>
<organism evidence="7">
    <name type="scientific">Percolomonas cosmopolitus</name>
    <dbReference type="NCBI Taxonomy" id="63605"/>
    <lineage>
        <taxon>Eukaryota</taxon>
        <taxon>Discoba</taxon>
        <taxon>Heterolobosea</taxon>
        <taxon>Tetramitia</taxon>
        <taxon>Eutetramitia</taxon>
        <taxon>Percolomonadidae</taxon>
        <taxon>Percolomonas</taxon>
    </lineage>
</organism>
<dbReference type="InterPro" id="IPR043141">
    <property type="entry name" value="Ribosomal_uL10-like_sf"/>
</dbReference>
<dbReference type="SUPFAM" id="SSF160369">
    <property type="entry name" value="Ribosomal protein L10-like"/>
    <property type="match status" value="1"/>
</dbReference>
<reference evidence="7" key="1">
    <citation type="submission" date="2021-01" db="EMBL/GenBank/DDBJ databases">
        <authorList>
            <person name="Corre E."/>
            <person name="Pelletier E."/>
            <person name="Niang G."/>
            <person name="Scheremetjew M."/>
            <person name="Finn R."/>
            <person name="Kale V."/>
            <person name="Holt S."/>
            <person name="Cochrane G."/>
            <person name="Meng A."/>
            <person name="Brown T."/>
            <person name="Cohen L."/>
        </authorList>
    </citation>
    <scope>NUCLEOTIDE SEQUENCE</scope>
    <source>
        <strain evidence="7">WS</strain>
    </source>
</reference>
<dbReference type="GO" id="GO:0003735">
    <property type="term" value="F:structural constituent of ribosome"/>
    <property type="evidence" value="ECO:0007669"/>
    <property type="project" value="TreeGrafter"/>
</dbReference>
<dbReference type="GO" id="GO:0002181">
    <property type="term" value="P:cytoplasmic translation"/>
    <property type="evidence" value="ECO:0007669"/>
    <property type="project" value="TreeGrafter"/>
</dbReference>
<dbReference type="InterPro" id="IPR030670">
    <property type="entry name" value="uL10_eukaryotes"/>
</dbReference>
<dbReference type="Gene3D" id="3.30.70.1730">
    <property type="match status" value="1"/>
</dbReference>
<sequence length="309" mass="33501">MVSAEIAEKKRQYMAKLISYTNTYKKILIFHADNVGSHQMQKVRIALRGRAVLLMGKNTLIRKAFNDNKKNNPDLELLLPHVKGNVGFVFTNEDVAEIRERVEELKQPAAAKPGQISNVRVVVSARNTGMEPTKTSFFQSLNIPTKITRGCVEIISDVVLLNIGDKVGASQATLLQMLDIQPFSYGLNVLTVYDEGSIYSAKILDLTEEDKKSRFLEGVKKIASVGLATGIPNEASVPHSIVNAFKKMLNVAVATNLEVDATKEIRDFLADPSKFASAAPAGETKSAEAAPAVVESSSSSSDAGFGGLF</sequence>
<gene>
    <name evidence="7" type="ORF">PCOS0759_LOCUS1312</name>
</gene>
<evidence type="ECO:0000256" key="1">
    <source>
        <dbReference type="ARBA" id="ARBA00008889"/>
    </source>
</evidence>
<feature type="region of interest" description="Disordered" evidence="5">
    <location>
        <begin position="279"/>
        <end position="309"/>
    </location>
</feature>
<dbReference type="EMBL" id="HBGD01001586">
    <property type="protein sequence ID" value="CAD9078080.1"/>
    <property type="molecule type" value="Transcribed_RNA"/>
</dbReference>
<dbReference type="CDD" id="cd05795">
    <property type="entry name" value="Ribosomal_P0_L10e"/>
    <property type="match status" value="1"/>
</dbReference>
<evidence type="ECO:0000256" key="3">
    <source>
        <dbReference type="ARBA" id="ARBA00023274"/>
    </source>
</evidence>
<keyword evidence="2 4" id="KW-0689">Ribosomal protein</keyword>